<sequence>MVNGNGVGNQTEFPSREAEMVAVGKTLDANKYATKKTIAQGMLDIALLTANASQLKYVLQLGHRHEFYHIMVSLIASSIVLQIVVGILALTLNMMRDCRLHIQEYRFSALALNYINLGSVFVITVLNILVAAFDPVMLGLTVVTICIMNNWLYCKSVSTNKLNYLVLAFSLAIAIIDCLKIPFAADPNSYLRGISVKISEKYRPPRRPTLPPGLCHFEPPSHLFCDDIELLDESSAFKLVESIRNLRTQELVRRKQRIAAIEEQNIDEKEIEEITSGLPLNSRTNSIPSQNVINLHPSNGQLLPHTQSSMEVLTPIQSSTVEIKKKENMSVINLAEFESYSTNPFEEMELKTLNDKEELAMLLQPNSQTSYGLPYQNYNPSAMTTWPEQRHQLPLGQYQSTTSWIPNESTLFGMDKISLGNMCTPIQSEDRTVSHRNLRQAKSVPDLSDTGFGIGGIPINHPSFTGVSDKRLSSRTPPPRLTLDSIKRPMPIPSMTHSLPFEKNLTAVEKCLIQQLHDMGFVRETAARAIARLGANEKDVVDQLLLIQKLEEAGHSIQRIESALDVLKPCKELPEQIEHHLRLVDQLSALGFDHRKISSALVAACHNRDKALDILLLK</sequence>
<dbReference type="GO" id="GO:0000813">
    <property type="term" value="C:ESCRT I complex"/>
    <property type="evidence" value="ECO:0007669"/>
    <property type="project" value="InterPro"/>
</dbReference>
<comment type="subcellular location">
    <subcellularLocation>
        <location evidence="1">Membrane</location>
        <topology evidence="1">Multi-pass membrane protein</topology>
    </subcellularLocation>
</comment>
<dbReference type="PROSITE" id="PS50030">
    <property type="entry name" value="UBA"/>
    <property type="match status" value="2"/>
</dbReference>
<keyword evidence="4" id="KW-0130">Cell adhesion</keyword>
<feature type="domain" description="UBA" evidence="9">
    <location>
        <begin position="572"/>
        <end position="618"/>
    </location>
</feature>
<comment type="similarity">
    <text evidence="2">Belongs to the ninjurin family.</text>
</comment>
<evidence type="ECO:0000259" key="9">
    <source>
        <dbReference type="PROSITE" id="PS50030"/>
    </source>
</evidence>
<proteinExistence type="evidence at transcript level"/>
<evidence type="ECO:0000256" key="4">
    <source>
        <dbReference type="ARBA" id="ARBA00022889"/>
    </source>
</evidence>
<evidence type="ECO:0000256" key="1">
    <source>
        <dbReference type="ARBA" id="ARBA00004141"/>
    </source>
</evidence>
<feature type="transmembrane region" description="Helical" evidence="8">
    <location>
        <begin position="165"/>
        <end position="185"/>
    </location>
</feature>
<evidence type="ECO:0000256" key="5">
    <source>
        <dbReference type="ARBA" id="ARBA00022989"/>
    </source>
</evidence>
<name>A0A4Y7MPA4_9CRUS</name>
<dbReference type="GO" id="GO:0042246">
    <property type="term" value="P:tissue regeneration"/>
    <property type="evidence" value="ECO:0007669"/>
    <property type="project" value="InterPro"/>
</dbReference>
<dbReference type="InterPro" id="IPR038870">
    <property type="entry name" value="UBAP1"/>
</dbReference>
<dbReference type="AlphaFoldDB" id="A0A4Y7MPA4"/>
<protein>
    <submittedName>
        <fullName evidence="10">EOG090X07V0</fullName>
    </submittedName>
</protein>
<accession>A0A4Y7MPA4</accession>
<dbReference type="Pfam" id="PF04923">
    <property type="entry name" value="Ninjurin"/>
    <property type="match status" value="1"/>
</dbReference>
<keyword evidence="6 8" id="KW-0472">Membrane</keyword>
<feature type="transmembrane region" description="Helical" evidence="8">
    <location>
        <begin position="67"/>
        <end position="90"/>
    </location>
</feature>
<dbReference type="InterPro" id="IPR007007">
    <property type="entry name" value="Ninjurin"/>
</dbReference>
<keyword evidence="3 8" id="KW-0812">Transmembrane</keyword>
<feature type="transmembrane region" description="Helical" evidence="8">
    <location>
        <begin position="136"/>
        <end position="153"/>
    </location>
</feature>
<dbReference type="EMBL" id="LR011756">
    <property type="protein sequence ID" value="SVE81375.1"/>
    <property type="molecule type" value="mRNA"/>
</dbReference>
<dbReference type="GO" id="GO:0043130">
    <property type="term" value="F:ubiquitin binding"/>
    <property type="evidence" value="ECO:0007669"/>
    <property type="project" value="InterPro"/>
</dbReference>
<evidence type="ECO:0000256" key="6">
    <source>
        <dbReference type="ARBA" id="ARBA00023136"/>
    </source>
</evidence>
<gene>
    <name evidence="10" type="primary">EOG090X07V0</name>
</gene>
<dbReference type="PANTHER" id="PTHR15960">
    <property type="entry name" value="LD44032P"/>
    <property type="match status" value="1"/>
</dbReference>
<dbReference type="OrthoDB" id="2018023at2759"/>
<reference evidence="10" key="1">
    <citation type="submission" date="2018-08" db="EMBL/GenBank/DDBJ databases">
        <authorList>
            <person name="Cornetti L."/>
        </authorList>
    </citation>
    <scope>NUCLEOTIDE SEQUENCE</scope>
    <source>
        <strain evidence="10">GB-EK1-32</strain>
    </source>
</reference>
<keyword evidence="5 8" id="KW-1133">Transmembrane helix</keyword>
<evidence type="ECO:0000313" key="10">
    <source>
        <dbReference type="EMBL" id="SVE81375.1"/>
    </source>
</evidence>
<dbReference type="Gene3D" id="1.20.120.1920">
    <property type="entry name" value="UBAP1 SOUBA domain"/>
    <property type="match status" value="1"/>
</dbReference>
<feature type="transmembrane region" description="Helical" evidence="8">
    <location>
        <begin position="111"/>
        <end position="130"/>
    </location>
</feature>
<dbReference type="GO" id="GO:0043162">
    <property type="term" value="P:ubiquitin-dependent protein catabolic process via the multivesicular body sorting pathway"/>
    <property type="evidence" value="ECO:0007669"/>
    <property type="project" value="InterPro"/>
</dbReference>
<dbReference type="InterPro" id="IPR015940">
    <property type="entry name" value="UBA"/>
</dbReference>
<feature type="domain" description="UBA" evidence="9">
    <location>
        <begin position="506"/>
        <end position="547"/>
    </location>
</feature>
<evidence type="ECO:0000256" key="8">
    <source>
        <dbReference type="SAM" id="Phobius"/>
    </source>
</evidence>
<evidence type="ECO:0000256" key="3">
    <source>
        <dbReference type="ARBA" id="ARBA00022692"/>
    </source>
</evidence>
<feature type="region of interest" description="Disordered" evidence="7">
    <location>
        <begin position="465"/>
        <end position="489"/>
    </location>
</feature>
<evidence type="ECO:0000256" key="7">
    <source>
        <dbReference type="SAM" id="MobiDB-lite"/>
    </source>
</evidence>
<dbReference type="InterPro" id="IPR042575">
    <property type="entry name" value="UBAP1_C"/>
</dbReference>
<organism evidence="10">
    <name type="scientific">Daphnia magna</name>
    <dbReference type="NCBI Taxonomy" id="35525"/>
    <lineage>
        <taxon>Eukaryota</taxon>
        <taxon>Metazoa</taxon>
        <taxon>Ecdysozoa</taxon>
        <taxon>Arthropoda</taxon>
        <taxon>Crustacea</taxon>
        <taxon>Branchiopoda</taxon>
        <taxon>Diplostraca</taxon>
        <taxon>Cladocera</taxon>
        <taxon>Anomopoda</taxon>
        <taxon>Daphniidae</taxon>
        <taxon>Daphnia</taxon>
    </lineage>
</organism>
<evidence type="ECO:0000256" key="2">
    <source>
        <dbReference type="ARBA" id="ARBA00008141"/>
    </source>
</evidence>
<dbReference type="CDD" id="cd14316">
    <property type="entry name" value="UBA2_UBAP1_like"/>
    <property type="match status" value="1"/>
</dbReference>
<dbReference type="GO" id="GO:0007155">
    <property type="term" value="P:cell adhesion"/>
    <property type="evidence" value="ECO:0007669"/>
    <property type="project" value="UniProtKB-KW"/>
</dbReference>
<dbReference type="PANTHER" id="PTHR15960:SF5">
    <property type="entry name" value="LD44032P"/>
    <property type="match status" value="1"/>
</dbReference>